<gene>
    <name evidence="1" type="ORF">TM448A03302_0002</name>
</gene>
<name>A0A6H2A107_9ZZZZ</name>
<protein>
    <recommendedName>
        <fullName evidence="2">Capsid protein</fullName>
    </recommendedName>
</protein>
<dbReference type="AlphaFoldDB" id="A0A6H2A107"/>
<evidence type="ECO:0008006" key="2">
    <source>
        <dbReference type="Google" id="ProtNLM"/>
    </source>
</evidence>
<reference evidence="1" key="1">
    <citation type="submission" date="2020-03" db="EMBL/GenBank/DDBJ databases">
        <title>The deep terrestrial virosphere.</title>
        <authorList>
            <person name="Holmfeldt K."/>
            <person name="Nilsson E."/>
            <person name="Simone D."/>
            <person name="Lopez-Fernandez M."/>
            <person name="Wu X."/>
            <person name="de Brujin I."/>
            <person name="Lundin D."/>
            <person name="Andersson A."/>
            <person name="Bertilsson S."/>
            <person name="Dopson M."/>
        </authorList>
    </citation>
    <scope>NUCLEOTIDE SEQUENCE</scope>
    <source>
        <strain evidence="1">TM448A03302</strain>
    </source>
</reference>
<accession>A0A6H2A107</accession>
<dbReference type="EMBL" id="MT144402">
    <property type="protein sequence ID" value="QJA53195.1"/>
    <property type="molecule type" value="Genomic_DNA"/>
</dbReference>
<sequence>MAKVIKSRVDVATKSKLVKEEVIRYQSDGAVSANQTENMYKFEGTSGDVYEIRNGECAEILAIGTKTVANLQHLKLLDRDKTEWNGFYGGDDLGVAKGQGNELPFHAPVNFERMMMSWGYRSFLQSDVDIAKTLKMPEGDEINMEIKAGAVAISDATDLNATIIVIRRYLSGSNVDYRHFNNYDGGLKSNKWFYSRIAEGKTAYQQATTPGAWTSAWYLQILKSEAYKIFSGGVHIGNTVNLVQGKLVIDDPTYTYNSYFCNVNYNQLPFTDSAELDTSYVGSNAGSAVRTSHVYRMHRFSPTIDVMRDKNKDLTVYLKDNGTSATKTVTRLQGIKYLL</sequence>
<organism evidence="1">
    <name type="scientific">viral metagenome</name>
    <dbReference type="NCBI Taxonomy" id="1070528"/>
    <lineage>
        <taxon>unclassified sequences</taxon>
        <taxon>metagenomes</taxon>
        <taxon>organismal metagenomes</taxon>
    </lineage>
</organism>
<proteinExistence type="predicted"/>
<evidence type="ECO:0000313" key="1">
    <source>
        <dbReference type="EMBL" id="QJA53195.1"/>
    </source>
</evidence>